<evidence type="ECO:0000256" key="4">
    <source>
        <dbReference type="ARBA" id="ARBA00023235"/>
    </source>
</evidence>
<comment type="similarity">
    <text evidence="2 5">Belongs to the pseudouridine synthase TruB family. Type 1 subfamily.</text>
</comment>
<dbReference type="HAMAP" id="MF_01080">
    <property type="entry name" value="TruB_bact"/>
    <property type="match status" value="1"/>
</dbReference>
<dbReference type="GO" id="GO:0003723">
    <property type="term" value="F:RNA binding"/>
    <property type="evidence" value="ECO:0007669"/>
    <property type="project" value="InterPro"/>
</dbReference>
<feature type="domain" description="Pseudouridine synthase II N-terminal" evidence="6">
    <location>
        <begin position="43"/>
        <end position="189"/>
    </location>
</feature>
<proteinExistence type="inferred from homology"/>
<sequence length="236" mass="26240">MPKSLEIDPSLSKEENFKNGQVILIDKPLEWTSFGVVKKIRYNIGIKKIGHAGTLDPLASGLLILCTGKKTKSIESYMADVKEYTGSFTLGSTTPSYDLESEPTRAVDISHLTAEEIQQNTENFIGEITQTPPIFSAIKVDGKRAYDLARAGKDVELKSRQVTISEFEIVSLDLPKVNFRVVCSKGTYIRTLANDFGEKLGVGAYLSALRRTKIGEHSVDEAWQLEDFINYVKTIE</sequence>
<dbReference type="CDD" id="cd02573">
    <property type="entry name" value="PseudoU_synth_EcTruB"/>
    <property type="match status" value="1"/>
</dbReference>
<dbReference type="InterPro" id="IPR032819">
    <property type="entry name" value="TruB_C"/>
</dbReference>
<evidence type="ECO:0000313" key="8">
    <source>
        <dbReference type="EMBL" id="KYG72058.1"/>
    </source>
</evidence>
<dbReference type="InterPro" id="IPR002501">
    <property type="entry name" value="PsdUridine_synth_N"/>
</dbReference>
<dbReference type="EC" id="5.4.99.25" evidence="5"/>
<dbReference type="InterPro" id="IPR014780">
    <property type="entry name" value="tRNA_psdUridine_synth_TruB"/>
</dbReference>
<evidence type="ECO:0000256" key="1">
    <source>
        <dbReference type="ARBA" id="ARBA00000385"/>
    </source>
</evidence>
<comment type="caution">
    <text evidence="8">The sequence shown here is derived from an EMBL/GenBank/DDBJ whole genome shotgun (WGS) entry which is preliminary data.</text>
</comment>
<dbReference type="Pfam" id="PF01509">
    <property type="entry name" value="TruB_N"/>
    <property type="match status" value="1"/>
</dbReference>
<dbReference type="GO" id="GO:0031119">
    <property type="term" value="P:tRNA pseudouridine synthesis"/>
    <property type="evidence" value="ECO:0007669"/>
    <property type="project" value="UniProtKB-UniRule"/>
</dbReference>
<gene>
    <name evidence="5" type="primary">truB</name>
    <name evidence="8" type="ORF">MB14_08360</name>
</gene>
<evidence type="ECO:0000256" key="3">
    <source>
        <dbReference type="ARBA" id="ARBA00022694"/>
    </source>
</evidence>
<protein>
    <recommendedName>
        <fullName evidence="5">tRNA pseudouridine synthase B</fullName>
        <ecNumber evidence="5">5.4.99.25</ecNumber>
    </recommendedName>
    <alternativeName>
        <fullName evidence="5">tRNA pseudouridine(55) synthase</fullName>
        <shortName evidence="5">Psi55 synthase</shortName>
    </alternativeName>
    <alternativeName>
        <fullName evidence="5">tRNA pseudouridylate synthase</fullName>
    </alternativeName>
    <alternativeName>
        <fullName evidence="5">tRNA-uridine isomerase</fullName>
    </alternativeName>
</protein>
<dbReference type="GO" id="GO:0160148">
    <property type="term" value="F:tRNA pseudouridine(55) synthase activity"/>
    <property type="evidence" value="ECO:0007669"/>
    <property type="project" value="UniProtKB-EC"/>
</dbReference>
<evidence type="ECO:0000259" key="6">
    <source>
        <dbReference type="Pfam" id="PF01509"/>
    </source>
</evidence>
<dbReference type="AlphaFoldDB" id="A0A150WZY8"/>
<comment type="function">
    <text evidence="5">Responsible for synthesis of pseudouridine from uracil-55 in the psi GC loop of transfer RNAs.</text>
</comment>
<dbReference type="RefSeq" id="WP_062592965.1">
    <property type="nucleotide sequence ID" value="NZ_LQZQ01000049.1"/>
</dbReference>
<dbReference type="Pfam" id="PF16198">
    <property type="entry name" value="TruB_C_2"/>
    <property type="match status" value="1"/>
</dbReference>
<organism evidence="8 9">
    <name type="scientific">Roseivirga ehrenbergii (strain DSM 102268 / JCM 13514 / KCTC 12282 / NCIMB 14502 / KMM 6017)</name>
    <dbReference type="NCBI Taxonomy" id="279360"/>
    <lineage>
        <taxon>Bacteria</taxon>
        <taxon>Pseudomonadati</taxon>
        <taxon>Bacteroidota</taxon>
        <taxon>Cytophagia</taxon>
        <taxon>Cytophagales</taxon>
        <taxon>Roseivirgaceae</taxon>
        <taxon>Roseivirga</taxon>
    </lineage>
</organism>
<dbReference type="Proteomes" id="UP000075583">
    <property type="component" value="Unassembled WGS sequence"/>
</dbReference>
<feature type="active site" description="Nucleophile" evidence="5">
    <location>
        <position position="56"/>
    </location>
</feature>
<dbReference type="PANTHER" id="PTHR13767">
    <property type="entry name" value="TRNA-PSEUDOURIDINE SYNTHASE"/>
    <property type="match status" value="1"/>
</dbReference>
<feature type="domain" description="tRNA pseudouridylate synthase B C-terminal" evidence="7">
    <location>
        <begin position="190"/>
        <end position="230"/>
    </location>
</feature>
<comment type="catalytic activity">
    <reaction evidence="1 5">
        <text>uridine(55) in tRNA = pseudouridine(55) in tRNA</text>
        <dbReference type="Rhea" id="RHEA:42532"/>
        <dbReference type="Rhea" id="RHEA-COMP:10101"/>
        <dbReference type="Rhea" id="RHEA-COMP:10102"/>
        <dbReference type="ChEBI" id="CHEBI:65314"/>
        <dbReference type="ChEBI" id="CHEBI:65315"/>
        <dbReference type="EC" id="5.4.99.25"/>
    </reaction>
</comment>
<dbReference type="OrthoDB" id="9802309at2"/>
<dbReference type="SUPFAM" id="SSF55120">
    <property type="entry name" value="Pseudouridine synthase"/>
    <property type="match status" value="1"/>
</dbReference>
<dbReference type="GO" id="GO:1990481">
    <property type="term" value="P:mRNA pseudouridine synthesis"/>
    <property type="evidence" value="ECO:0007669"/>
    <property type="project" value="TreeGrafter"/>
</dbReference>
<dbReference type="NCBIfam" id="TIGR00431">
    <property type="entry name" value="TruB"/>
    <property type="match status" value="1"/>
</dbReference>
<evidence type="ECO:0000256" key="2">
    <source>
        <dbReference type="ARBA" id="ARBA00005642"/>
    </source>
</evidence>
<dbReference type="Gene3D" id="3.30.2350.10">
    <property type="entry name" value="Pseudouridine synthase"/>
    <property type="match status" value="1"/>
</dbReference>
<keyword evidence="4 5" id="KW-0413">Isomerase</keyword>
<dbReference type="InterPro" id="IPR020103">
    <property type="entry name" value="PsdUridine_synth_cat_dom_sf"/>
</dbReference>
<accession>A0A150WZY8</accession>
<keyword evidence="3 5" id="KW-0819">tRNA processing</keyword>
<evidence type="ECO:0000259" key="7">
    <source>
        <dbReference type="Pfam" id="PF16198"/>
    </source>
</evidence>
<dbReference type="STRING" id="279360.MB14_08360"/>
<dbReference type="PANTHER" id="PTHR13767:SF2">
    <property type="entry name" value="PSEUDOURIDYLATE SYNTHASE TRUB1"/>
    <property type="match status" value="1"/>
</dbReference>
<reference evidence="8" key="1">
    <citation type="submission" date="2016-01" db="EMBL/GenBank/DDBJ databases">
        <title>Genome sequencing of Roseivirga ehrenbergii KMM 6017.</title>
        <authorList>
            <person name="Selvaratnam C."/>
            <person name="Thevarajoo S."/>
            <person name="Goh K.M."/>
            <person name="Ee R."/>
            <person name="Chan K.-G."/>
            <person name="Chong C.S."/>
        </authorList>
    </citation>
    <scope>NUCLEOTIDE SEQUENCE [LARGE SCALE GENOMIC DNA]</scope>
    <source>
        <strain evidence="8">KMM 6017</strain>
    </source>
</reference>
<dbReference type="EMBL" id="LQZQ01000049">
    <property type="protein sequence ID" value="KYG72058.1"/>
    <property type="molecule type" value="Genomic_DNA"/>
</dbReference>
<evidence type="ECO:0000313" key="9">
    <source>
        <dbReference type="Proteomes" id="UP000075583"/>
    </source>
</evidence>
<evidence type="ECO:0000256" key="5">
    <source>
        <dbReference type="HAMAP-Rule" id="MF_01080"/>
    </source>
</evidence>
<keyword evidence="9" id="KW-1185">Reference proteome</keyword>
<name>A0A150WZY8_ROSEK</name>